<comment type="caution">
    <text evidence="1">The sequence shown here is derived from an EMBL/GenBank/DDBJ whole genome shotgun (WGS) entry which is preliminary data.</text>
</comment>
<proteinExistence type="predicted"/>
<protein>
    <submittedName>
        <fullName evidence="1">Uncharacterized protein</fullName>
    </submittedName>
</protein>
<reference evidence="1" key="1">
    <citation type="submission" date="2022-08" db="EMBL/GenBank/DDBJ databases">
        <title>Genome Sequence of Fusarium decemcellulare.</title>
        <authorList>
            <person name="Buettner E."/>
        </authorList>
    </citation>
    <scope>NUCLEOTIDE SEQUENCE</scope>
    <source>
        <strain evidence="1">Babe19</strain>
    </source>
</reference>
<dbReference type="Proteomes" id="UP001148629">
    <property type="component" value="Unassembled WGS sequence"/>
</dbReference>
<dbReference type="EMBL" id="JANRMS010000769">
    <property type="protein sequence ID" value="KAJ3534636.1"/>
    <property type="molecule type" value="Genomic_DNA"/>
</dbReference>
<sequence>MSTDQISYDPFPGATFPGGCPSSPYLPWDVDNTGSQVDYTRETNGAFLLTEPFPFPYGCDAAEILQGQSPGNANLYSAEFRYLTNAMSNLVLRVLEAEGKPTSAVLVHESTFTLEYWGMENDIQKHYDAGTLPGLFQQWLNQRYSPEDVEREMNMLCDYGILDYGLMKSRWMLSQHEVDEATEAICQLIPSCADGWFELIATLTSKVPIREGILKLLGRLKDKVLVPLHRHPHMRMTLQEYNHRVVNLLKAMGVLTSYKPDYPHFSREWSLGSDLWERVRTQAGPEMVQKFDAILPLLTFRIDDRGKRLVVDTLTDISMSQFVTHQAQVVAQLEGRWKDNLQPGWMGQ</sequence>
<accession>A0ACC1S926</accession>
<evidence type="ECO:0000313" key="1">
    <source>
        <dbReference type="EMBL" id="KAJ3534636.1"/>
    </source>
</evidence>
<evidence type="ECO:0000313" key="2">
    <source>
        <dbReference type="Proteomes" id="UP001148629"/>
    </source>
</evidence>
<keyword evidence="2" id="KW-1185">Reference proteome</keyword>
<gene>
    <name evidence="1" type="ORF">NM208_g7458</name>
</gene>
<organism evidence="1 2">
    <name type="scientific">Fusarium decemcellulare</name>
    <dbReference type="NCBI Taxonomy" id="57161"/>
    <lineage>
        <taxon>Eukaryota</taxon>
        <taxon>Fungi</taxon>
        <taxon>Dikarya</taxon>
        <taxon>Ascomycota</taxon>
        <taxon>Pezizomycotina</taxon>
        <taxon>Sordariomycetes</taxon>
        <taxon>Hypocreomycetidae</taxon>
        <taxon>Hypocreales</taxon>
        <taxon>Nectriaceae</taxon>
        <taxon>Fusarium</taxon>
        <taxon>Fusarium decemcellulare species complex</taxon>
    </lineage>
</organism>
<name>A0ACC1S926_9HYPO</name>